<evidence type="ECO:0000256" key="5">
    <source>
        <dbReference type="ARBA" id="ARBA00023180"/>
    </source>
</evidence>
<dbReference type="InterPro" id="IPR029058">
    <property type="entry name" value="AB_hydrolase_fold"/>
</dbReference>
<sequence length="504" mass="57002">MMAASSNRRTVALSFLLCFTFGDICAGTPYIFRGKLKGGFLGTPRHSSNVEPPPEKWLVQRLDHFNHADTNVWKQRYFVNDTFFNSTNPDAPVFLMIGGEGKANSLWMTTGTWIKYAQDFGALCLMLEHRYYGKSHPTVDMGVKHMVYLNSEQALADLAYFRSNMTNVLGLQKRKWIAFGGSYPGSLAAWFRLKYPHLVDGAVATSGPVFAKINFLEYLEVVQDALETTVPGCTEAIQTAVRGVEVNIPQSVGRALLKDIFMLCDEIDERNKNDIANLFSTLAGNFENIVQYNNDNREFEGVADANITIDTVCGMMVNETLGAPMLRYAAVNNLLLKVHNETCQDFKYDKFIKEQQNVTWPEEGGVGERPWMYQTCTEFGWYQSSDYVHHPFGHRFPINFWTQQCVDVFGPNFNMELLQRAVSRTNDDYGGFGIKVTKVVFPNGSIDPWHRMGIVERPGDESHAIFIKGTAHCANMYPASESDPKELVEAREQIKNLIAEWLTE</sequence>
<evidence type="ECO:0000256" key="4">
    <source>
        <dbReference type="ARBA" id="ARBA00022801"/>
    </source>
</evidence>
<evidence type="ECO:0000313" key="7">
    <source>
        <dbReference type="Proteomes" id="UP000695022"/>
    </source>
</evidence>
<dbReference type="GeneID" id="106813284"/>
<dbReference type="Gene3D" id="1.20.120.980">
    <property type="entry name" value="Serine carboxypeptidase S28, SKS domain"/>
    <property type="match status" value="1"/>
</dbReference>
<keyword evidence="5" id="KW-0325">Glycoprotein</keyword>
<organism evidence="7 8">
    <name type="scientific">Priapulus caudatus</name>
    <name type="common">Priapulid worm</name>
    <dbReference type="NCBI Taxonomy" id="37621"/>
    <lineage>
        <taxon>Eukaryota</taxon>
        <taxon>Metazoa</taxon>
        <taxon>Ecdysozoa</taxon>
        <taxon>Scalidophora</taxon>
        <taxon>Priapulida</taxon>
        <taxon>Priapulimorpha</taxon>
        <taxon>Priapulimorphida</taxon>
        <taxon>Priapulidae</taxon>
        <taxon>Priapulus</taxon>
    </lineage>
</organism>
<dbReference type="PANTHER" id="PTHR11010:SF117">
    <property type="entry name" value="SERINE PROTEASE 16"/>
    <property type="match status" value="1"/>
</dbReference>
<dbReference type="Pfam" id="PF05577">
    <property type="entry name" value="Peptidase_S28"/>
    <property type="match status" value="1"/>
</dbReference>
<reference evidence="8" key="1">
    <citation type="submission" date="2025-08" db="UniProtKB">
        <authorList>
            <consortium name="RefSeq"/>
        </authorList>
    </citation>
    <scope>IDENTIFICATION</scope>
</reference>
<feature type="chain" id="PRO_5047472592" evidence="6">
    <location>
        <begin position="27"/>
        <end position="504"/>
    </location>
</feature>
<keyword evidence="4" id="KW-0378">Hydrolase</keyword>
<evidence type="ECO:0000256" key="3">
    <source>
        <dbReference type="ARBA" id="ARBA00022729"/>
    </source>
</evidence>
<dbReference type="Proteomes" id="UP000695022">
    <property type="component" value="Unplaced"/>
</dbReference>
<accession>A0ABM1EL04</accession>
<dbReference type="PANTHER" id="PTHR11010">
    <property type="entry name" value="PROTEASE S28 PRO-X CARBOXYPEPTIDASE-RELATED"/>
    <property type="match status" value="1"/>
</dbReference>
<gene>
    <name evidence="8" type="primary">LOC106813284</name>
</gene>
<dbReference type="GO" id="GO:0008233">
    <property type="term" value="F:peptidase activity"/>
    <property type="evidence" value="ECO:0007669"/>
    <property type="project" value="UniProtKB-KW"/>
</dbReference>
<name>A0ABM1EL04_PRICU</name>
<protein>
    <submittedName>
        <fullName evidence="8">Serine protease K12H4.7 isoform X1</fullName>
    </submittedName>
</protein>
<dbReference type="GO" id="GO:0006508">
    <property type="term" value="P:proteolysis"/>
    <property type="evidence" value="ECO:0007669"/>
    <property type="project" value="UniProtKB-KW"/>
</dbReference>
<feature type="signal peptide" evidence="6">
    <location>
        <begin position="1"/>
        <end position="26"/>
    </location>
</feature>
<dbReference type="RefSeq" id="XP_014672875.1">
    <property type="nucleotide sequence ID" value="XM_014817389.1"/>
</dbReference>
<dbReference type="InterPro" id="IPR008758">
    <property type="entry name" value="Peptidase_S28"/>
</dbReference>
<proteinExistence type="inferred from homology"/>
<keyword evidence="7" id="KW-1185">Reference proteome</keyword>
<dbReference type="InterPro" id="IPR042269">
    <property type="entry name" value="Ser_carbopepase_S28_SKS"/>
</dbReference>
<evidence type="ECO:0000256" key="2">
    <source>
        <dbReference type="ARBA" id="ARBA00022670"/>
    </source>
</evidence>
<dbReference type="SUPFAM" id="SSF53474">
    <property type="entry name" value="alpha/beta-Hydrolases"/>
    <property type="match status" value="1"/>
</dbReference>
<evidence type="ECO:0000256" key="1">
    <source>
        <dbReference type="ARBA" id="ARBA00011079"/>
    </source>
</evidence>
<keyword evidence="3 6" id="KW-0732">Signal</keyword>
<dbReference type="Gene3D" id="3.40.50.1820">
    <property type="entry name" value="alpha/beta hydrolase"/>
    <property type="match status" value="1"/>
</dbReference>
<evidence type="ECO:0000256" key="6">
    <source>
        <dbReference type="SAM" id="SignalP"/>
    </source>
</evidence>
<comment type="similarity">
    <text evidence="1">Belongs to the peptidase S28 family.</text>
</comment>
<evidence type="ECO:0000313" key="8">
    <source>
        <dbReference type="RefSeq" id="XP_014672875.1"/>
    </source>
</evidence>
<keyword evidence="2 8" id="KW-0645">Protease</keyword>